<sequence length="394" mass="41904">MTHRIVVLGAGYAGTNTAGNLARRLHPDDFEITVVNADPHFVERIRLHQVAVGRDYRPRALADAFAGTGVRLRVARVTALDPERRSVTVADEECEEEIGYDTLVYALGSAVASDGVPGVAEYAHDIAGRPSALRLQQRLQELGDGAKVLVVGGGLTGLEAATEIAETRPDLAVTLASRTAPGDWLSTKAKEHLRRRLDHLGIAVHEHTVIARVEPTRAVAEDGTIFPADVTVWAAGFTVPTIAAAAGVQVSDTGRIVTDGSLRSVSHPEIYAVGDSVHVIGANGQPLPMSCASAGFSSMQAVAALEGRLTGRRFDVEPLKYLGNCIGLGERDAIFQTVGADLRPKVAFTGRKTARFKAFVLWGAAWNVLRAGGGMPKRKRRLSPDAPLPERVAA</sequence>
<protein>
    <submittedName>
        <fullName evidence="8">NADH dehydrogenase FAD-containing subunit</fullName>
    </submittedName>
</protein>
<keyword evidence="5" id="KW-0560">Oxidoreductase</keyword>
<dbReference type="PANTHER" id="PTHR42913">
    <property type="entry name" value="APOPTOSIS-INDUCING FACTOR 1"/>
    <property type="match status" value="1"/>
</dbReference>
<evidence type="ECO:0000313" key="9">
    <source>
        <dbReference type="Proteomes" id="UP000252586"/>
    </source>
</evidence>
<dbReference type="SUPFAM" id="SSF51905">
    <property type="entry name" value="FAD/NAD(P)-binding domain"/>
    <property type="match status" value="1"/>
</dbReference>
<dbReference type="InterPro" id="IPR051169">
    <property type="entry name" value="NADH-Q_oxidoreductase"/>
</dbReference>
<dbReference type="AlphaFoldDB" id="A0A366CYY8"/>
<dbReference type="PANTHER" id="PTHR42913:SF3">
    <property type="entry name" value="64 KDA MITOCHONDRIAL NADH DEHYDROGENASE (EUROFUNG)"/>
    <property type="match status" value="1"/>
</dbReference>
<keyword evidence="4" id="KW-0274">FAD</keyword>
<name>A0A366CYY8_9NOCA</name>
<evidence type="ECO:0000256" key="2">
    <source>
        <dbReference type="ARBA" id="ARBA00005272"/>
    </source>
</evidence>
<comment type="caution">
    <text evidence="8">The sequence shown here is derived from an EMBL/GenBank/DDBJ whole genome shotgun (WGS) entry which is preliminary data.</text>
</comment>
<evidence type="ECO:0000256" key="3">
    <source>
        <dbReference type="ARBA" id="ARBA00022630"/>
    </source>
</evidence>
<evidence type="ECO:0000256" key="4">
    <source>
        <dbReference type="ARBA" id="ARBA00022827"/>
    </source>
</evidence>
<dbReference type="RefSeq" id="WP_067513700.1">
    <property type="nucleotide sequence ID" value="NZ_QNRE01000020.1"/>
</dbReference>
<dbReference type="Proteomes" id="UP000252586">
    <property type="component" value="Unassembled WGS sequence"/>
</dbReference>
<gene>
    <name evidence="8" type="ORF">DFR74_12012</name>
</gene>
<accession>A0A366CYY8</accession>
<dbReference type="EMBL" id="QNRE01000020">
    <property type="protein sequence ID" value="RBO83013.1"/>
    <property type="molecule type" value="Genomic_DNA"/>
</dbReference>
<keyword evidence="9" id="KW-1185">Reference proteome</keyword>
<proteinExistence type="inferred from homology"/>
<evidence type="ECO:0000256" key="5">
    <source>
        <dbReference type="ARBA" id="ARBA00023002"/>
    </source>
</evidence>
<dbReference type="PRINTS" id="PR00368">
    <property type="entry name" value="FADPNR"/>
</dbReference>
<evidence type="ECO:0000259" key="7">
    <source>
        <dbReference type="Pfam" id="PF07992"/>
    </source>
</evidence>
<dbReference type="InterPro" id="IPR023753">
    <property type="entry name" value="FAD/NAD-binding_dom"/>
</dbReference>
<dbReference type="Pfam" id="PF07992">
    <property type="entry name" value="Pyr_redox_2"/>
    <property type="match status" value="1"/>
</dbReference>
<keyword evidence="3" id="KW-0285">Flavoprotein</keyword>
<feature type="domain" description="FAD/NAD(P)-binding" evidence="7">
    <location>
        <begin position="4"/>
        <end position="289"/>
    </location>
</feature>
<dbReference type="GO" id="GO:0003955">
    <property type="term" value="F:NAD(P)H dehydrogenase (quinone) activity"/>
    <property type="evidence" value="ECO:0007669"/>
    <property type="project" value="TreeGrafter"/>
</dbReference>
<evidence type="ECO:0000313" key="8">
    <source>
        <dbReference type="EMBL" id="RBO83013.1"/>
    </source>
</evidence>
<dbReference type="STRING" id="1210090.GCA_001613185_06111"/>
<evidence type="ECO:0000256" key="1">
    <source>
        <dbReference type="ARBA" id="ARBA00001974"/>
    </source>
</evidence>
<dbReference type="PRINTS" id="PR00411">
    <property type="entry name" value="PNDRDTASEI"/>
</dbReference>
<comment type="similarity">
    <text evidence="2">Belongs to the NADH dehydrogenase family.</text>
</comment>
<dbReference type="InterPro" id="IPR036188">
    <property type="entry name" value="FAD/NAD-bd_sf"/>
</dbReference>
<reference evidence="8 9" key="1">
    <citation type="submission" date="2018-06" db="EMBL/GenBank/DDBJ databases">
        <title>Genomic Encyclopedia of Type Strains, Phase IV (KMG-IV): sequencing the most valuable type-strain genomes for metagenomic binning, comparative biology and taxonomic classification.</title>
        <authorList>
            <person name="Goeker M."/>
        </authorList>
    </citation>
    <scope>NUCLEOTIDE SEQUENCE [LARGE SCALE GENOMIC DNA]</scope>
    <source>
        <strain evidence="8 9">DSM 44599</strain>
    </source>
</reference>
<dbReference type="Gene3D" id="3.50.50.100">
    <property type="match status" value="1"/>
</dbReference>
<evidence type="ECO:0000256" key="6">
    <source>
        <dbReference type="SAM" id="MobiDB-lite"/>
    </source>
</evidence>
<feature type="region of interest" description="Disordered" evidence="6">
    <location>
        <begin position="375"/>
        <end position="394"/>
    </location>
</feature>
<organism evidence="8 9">
    <name type="scientific">Nocardia puris</name>
    <dbReference type="NCBI Taxonomy" id="208602"/>
    <lineage>
        <taxon>Bacteria</taxon>
        <taxon>Bacillati</taxon>
        <taxon>Actinomycetota</taxon>
        <taxon>Actinomycetes</taxon>
        <taxon>Mycobacteriales</taxon>
        <taxon>Nocardiaceae</taxon>
        <taxon>Nocardia</taxon>
    </lineage>
</organism>
<dbReference type="OrthoDB" id="9784880at2"/>
<dbReference type="GO" id="GO:0019646">
    <property type="term" value="P:aerobic electron transport chain"/>
    <property type="evidence" value="ECO:0007669"/>
    <property type="project" value="TreeGrafter"/>
</dbReference>
<comment type="cofactor">
    <cofactor evidence="1">
        <name>FAD</name>
        <dbReference type="ChEBI" id="CHEBI:57692"/>
    </cofactor>
</comment>